<feature type="domain" description="Toprim" evidence="3">
    <location>
        <begin position="209"/>
        <end position="309"/>
    </location>
</feature>
<proteinExistence type="predicted"/>
<evidence type="ECO:0000259" key="3">
    <source>
        <dbReference type="Pfam" id="PF13362"/>
    </source>
</evidence>
<dbReference type="InterPro" id="IPR034154">
    <property type="entry name" value="TOPRIM_DnaG/twinkle"/>
</dbReference>
<dbReference type="InterPro" id="IPR006171">
    <property type="entry name" value="TOPRIM_dom"/>
</dbReference>
<feature type="region of interest" description="Disordered" evidence="2">
    <location>
        <begin position="299"/>
        <end position="327"/>
    </location>
</feature>
<keyword evidence="5" id="KW-1185">Reference proteome</keyword>
<evidence type="ECO:0000313" key="5">
    <source>
        <dbReference type="Proteomes" id="UP000005317"/>
    </source>
</evidence>
<evidence type="ECO:0000256" key="1">
    <source>
        <dbReference type="SAM" id="Coils"/>
    </source>
</evidence>
<keyword evidence="1" id="KW-0175">Coiled coil</keyword>
<feature type="coiled-coil region" evidence="1">
    <location>
        <begin position="82"/>
        <end position="113"/>
    </location>
</feature>
<evidence type="ECO:0000313" key="4">
    <source>
        <dbReference type="EMBL" id="EIJ33555.1"/>
    </source>
</evidence>
<gene>
    <name evidence="4" type="ORF">Thini_0930</name>
</gene>
<dbReference type="AlphaFoldDB" id="A0A656HET7"/>
<name>A0A656HET7_THINJ</name>
<accession>A0A656HET7</accession>
<dbReference type="Proteomes" id="UP000005317">
    <property type="component" value="Unassembled WGS sequence"/>
</dbReference>
<dbReference type="Pfam" id="PF13362">
    <property type="entry name" value="Toprim_3"/>
    <property type="match status" value="1"/>
</dbReference>
<feature type="compositionally biased region" description="Polar residues" evidence="2">
    <location>
        <begin position="317"/>
        <end position="327"/>
    </location>
</feature>
<dbReference type="CDD" id="cd01029">
    <property type="entry name" value="TOPRIM_primases"/>
    <property type="match status" value="1"/>
</dbReference>
<reference evidence="5" key="1">
    <citation type="journal article" date="2011" name="Stand. Genomic Sci.">
        <title>Genome sequence of the filamentous, gliding Thiothrix nivea neotype strain (JP2(T)).</title>
        <authorList>
            <person name="Lapidus A."/>
            <person name="Nolan M."/>
            <person name="Lucas S."/>
            <person name="Glavina Del Rio T."/>
            <person name="Tice H."/>
            <person name="Cheng J.F."/>
            <person name="Tapia R."/>
            <person name="Han C."/>
            <person name="Goodwin L."/>
            <person name="Pitluck S."/>
            <person name="Liolios K."/>
            <person name="Pagani I."/>
            <person name="Ivanova N."/>
            <person name="Huntemann M."/>
            <person name="Mavromatis K."/>
            <person name="Mikhailova N."/>
            <person name="Pati A."/>
            <person name="Chen A."/>
            <person name="Palaniappan K."/>
            <person name="Land M."/>
            <person name="Brambilla E.M."/>
            <person name="Rohde M."/>
            <person name="Abt B."/>
            <person name="Verbarg S."/>
            <person name="Goker M."/>
            <person name="Bristow J."/>
            <person name="Eisen J.A."/>
            <person name="Markowitz V."/>
            <person name="Hugenholtz P."/>
            <person name="Kyrpides N.C."/>
            <person name="Klenk H.P."/>
            <person name="Woyke T."/>
        </authorList>
    </citation>
    <scope>NUCLEOTIDE SEQUENCE [LARGE SCALE GENOMIC DNA]</scope>
    <source>
        <strain evidence="5">ATCC 35100 / DSM 5205 / JP2</strain>
    </source>
</reference>
<evidence type="ECO:0000256" key="2">
    <source>
        <dbReference type="SAM" id="MobiDB-lite"/>
    </source>
</evidence>
<organism evidence="4 5">
    <name type="scientific">Thiothrix nivea (strain ATCC 35100 / DSM 5205 / JP2)</name>
    <dbReference type="NCBI Taxonomy" id="870187"/>
    <lineage>
        <taxon>Bacteria</taxon>
        <taxon>Pseudomonadati</taxon>
        <taxon>Pseudomonadota</taxon>
        <taxon>Gammaproteobacteria</taxon>
        <taxon>Thiotrichales</taxon>
        <taxon>Thiotrichaceae</taxon>
        <taxon>Thiothrix</taxon>
    </lineage>
</organism>
<dbReference type="EMBL" id="JH651384">
    <property type="protein sequence ID" value="EIJ33555.1"/>
    <property type="molecule type" value="Genomic_DNA"/>
</dbReference>
<sequence>MNLQAHMQANIGDAIASPVIDGKWHSGRGKGKDKISYVGHYLPKGMLVRYRHWKESGEECFTWREWGNSQDELDPTEYRRKREEAQARADAAARQAEAERAELLAILQTIIRESAPADHDHPYPLGKRIIAMGARQATKRYQIVPATADTKAQYIAPDDCLIPVYSHTGQLQGIQQITSTGYKLMRGTFKDGLLWIGGGLTTGEVPNRLFIAEGWATACTVHMRTRNPVVVAFATSNLLSAGRWARGRFPDAGVVFAVDNDTGSSVKVHGRKVVNPGRYYATQAAQALGAATCTPPMGGDWNDWHTSQTADEKKSPISANQSGHQSL</sequence>
<protein>
    <recommendedName>
        <fullName evidence="3">Toprim domain-containing protein</fullName>
    </recommendedName>
</protein>